<dbReference type="PANTHER" id="PTHR48125:SF10">
    <property type="entry name" value="OS12G0136300 PROTEIN"/>
    <property type="match status" value="1"/>
</dbReference>
<dbReference type="PANTHER" id="PTHR48125">
    <property type="entry name" value="LP07818P1"/>
    <property type="match status" value="1"/>
</dbReference>
<feature type="region of interest" description="Disordered" evidence="1">
    <location>
        <begin position="1"/>
        <end position="148"/>
    </location>
</feature>
<feature type="compositionally biased region" description="Low complexity" evidence="1">
    <location>
        <begin position="575"/>
        <end position="596"/>
    </location>
</feature>
<dbReference type="AlphaFoldDB" id="A0A0C4DW57"/>
<feature type="compositionally biased region" description="Polar residues" evidence="1">
    <location>
        <begin position="714"/>
        <end position="725"/>
    </location>
</feature>
<keyword evidence="4" id="KW-1185">Reference proteome</keyword>
<dbReference type="EMBL" id="ADBL01001003">
    <property type="status" value="NOT_ANNOTATED_CDS"/>
    <property type="molecule type" value="Genomic_DNA"/>
</dbReference>
<feature type="compositionally biased region" description="Pro residues" evidence="1">
    <location>
        <begin position="320"/>
        <end position="340"/>
    </location>
</feature>
<reference evidence="4" key="2">
    <citation type="submission" date="2010-05" db="EMBL/GenBank/DDBJ databases">
        <title>The genome sequence of Magnaporthe poae strain ATCC 64411.</title>
        <authorList>
            <person name="Ma L.-J."/>
            <person name="Dead R."/>
            <person name="Young S."/>
            <person name="Zeng Q."/>
            <person name="Koehrsen M."/>
            <person name="Alvarado L."/>
            <person name="Berlin A."/>
            <person name="Chapman S.B."/>
            <person name="Chen Z."/>
            <person name="Freedman E."/>
            <person name="Gellesch M."/>
            <person name="Goldberg J."/>
            <person name="Griggs A."/>
            <person name="Gujja S."/>
            <person name="Heilman E.R."/>
            <person name="Heiman D."/>
            <person name="Hepburn T."/>
            <person name="Howarth C."/>
            <person name="Jen D."/>
            <person name="Larson L."/>
            <person name="Mehta T."/>
            <person name="Neiman D."/>
            <person name="Pearson M."/>
            <person name="Roberts A."/>
            <person name="Saif S."/>
            <person name="Shea T."/>
            <person name="Shenoy N."/>
            <person name="Sisk P."/>
            <person name="Stolte C."/>
            <person name="Sykes S."/>
            <person name="Walk T."/>
            <person name="White J."/>
            <person name="Yandava C."/>
            <person name="Haas B."/>
            <person name="Nusbaum C."/>
            <person name="Birren B."/>
        </authorList>
    </citation>
    <scope>NUCLEOTIDE SEQUENCE [LARGE SCALE GENOMIC DNA]</scope>
    <source>
        <strain evidence="4">ATCC 64411 / 73-15</strain>
    </source>
</reference>
<feature type="region of interest" description="Disordered" evidence="1">
    <location>
        <begin position="533"/>
        <end position="552"/>
    </location>
</feature>
<gene>
    <name evidence="2" type="ORF">MAPG_04231</name>
</gene>
<evidence type="ECO:0000256" key="1">
    <source>
        <dbReference type="SAM" id="MobiDB-lite"/>
    </source>
</evidence>
<protein>
    <submittedName>
        <fullName evidence="2 3">Uncharacterized protein</fullName>
    </submittedName>
</protein>
<feature type="compositionally biased region" description="Acidic residues" evidence="1">
    <location>
        <begin position="681"/>
        <end position="707"/>
    </location>
</feature>
<feature type="compositionally biased region" description="Low complexity" evidence="1">
    <location>
        <begin position="647"/>
        <end position="671"/>
    </location>
</feature>
<evidence type="ECO:0000313" key="2">
    <source>
        <dbReference type="EMBL" id="KLU85201.1"/>
    </source>
</evidence>
<feature type="compositionally biased region" description="Low complexity" evidence="1">
    <location>
        <begin position="18"/>
        <end position="39"/>
    </location>
</feature>
<evidence type="ECO:0000313" key="4">
    <source>
        <dbReference type="Proteomes" id="UP000011715"/>
    </source>
</evidence>
<feature type="region of interest" description="Disordered" evidence="1">
    <location>
        <begin position="302"/>
        <end position="345"/>
    </location>
</feature>
<proteinExistence type="predicted"/>
<reference evidence="3" key="5">
    <citation type="submission" date="2015-06" db="UniProtKB">
        <authorList>
            <consortium name="EnsemblFungi"/>
        </authorList>
    </citation>
    <scope>IDENTIFICATION</scope>
    <source>
        <strain evidence="3">ATCC 64411</strain>
    </source>
</reference>
<feature type="compositionally biased region" description="Pro residues" evidence="1">
    <location>
        <begin position="565"/>
        <end position="574"/>
    </location>
</feature>
<feature type="compositionally biased region" description="Pro residues" evidence="1">
    <location>
        <begin position="68"/>
        <end position="84"/>
    </location>
</feature>
<feature type="region of interest" description="Disordered" evidence="1">
    <location>
        <begin position="472"/>
        <end position="522"/>
    </location>
</feature>
<reference evidence="2" key="3">
    <citation type="submission" date="2011-03" db="EMBL/GenBank/DDBJ databases">
        <title>Annotation of Magnaporthe poae ATCC 64411.</title>
        <authorList>
            <person name="Ma L.-J."/>
            <person name="Dead R."/>
            <person name="Young S.K."/>
            <person name="Zeng Q."/>
            <person name="Gargeya S."/>
            <person name="Fitzgerald M."/>
            <person name="Haas B."/>
            <person name="Abouelleil A."/>
            <person name="Alvarado L."/>
            <person name="Arachchi H.M."/>
            <person name="Berlin A."/>
            <person name="Brown A."/>
            <person name="Chapman S.B."/>
            <person name="Chen Z."/>
            <person name="Dunbar C."/>
            <person name="Freedman E."/>
            <person name="Gearin G."/>
            <person name="Gellesch M."/>
            <person name="Goldberg J."/>
            <person name="Griggs A."/>
            <person name="Gujja S."/>
            <person name="Heiman D."/>
            <person name="Howarth C."/>
            <person name="Larson L."/>
            <person name="Lui A."/>
            <person name="MacDonald P.J.P."/>
            <person name="Mehta T."/>
            <person name="Montmayeur A."/>
            <person name="Murphy C."/>
            <person name="Neiman D."/>
            <person name="Pearson M."/>
            <person name="Priest M."/>
            <person name="Roberts A."/>
            <person name="Saif S."/>
            <person name="Shea T."/>
            <person name="Shenoy N."/>
            <person name="Sisk P."/>
            <person name="Stolte C."/>
            <person name="Sykes S."/>
            <person name="Yandava C."/>
            <person name="Wortman J."/>
            <person name="Nusbaum C."/>
            <person name="Birren B."/>
        </authorList>
    </citation>
    <scope>NUCLEOTIDE SEQUENCE</scope>
    <source>
        <strain evidence="2">ATCC 64411</strain>
    </source>
</reference>
<dbReference type="EMBL" id="GL876968">
    <property type="protein sequence ID" value="KLU85201.1"/>
    <property type="molecule type" value="Genomic_DNA"/>
</dbReference>
<accession>A0A0C4DW57</accession>
<reference evidence="3" key="4">
    <citation type="journal article" date="2015" name="G3 (Bethesda)">
        <title>Genome sequences of three phytopathogenic species of the Magnaporthaceae family of fungi.</title>
        <authorList>
            <person name="Okagaki L.H."/>
            <person name="Nunes C.C."/>
            <person name="Sailsbery J."/>
            <person name="Clay B."/>
            <person name="Brown D."/>
            <person name="John T."/>
            <person name="Oh Y."/>
            <person name="Young N."/>
            <person name="Fitzgerald M."/>
            <person name="Haas B.J."/>
            <person name="Zeng Q."/>
            <person name="Young S."/>
            <person name="Adiconis X."/>
            <person name="Fan L."/>
            <person name="Levin J.Z."/>
            <person name="Mitchell T.K."/>
            <person name="Okubara P.A."/>
            <person name="Farman M.L."/>
            <person name="Kohn L.M."/>
            <person name="Birren B."/>
            <person name="Ma L.-J."/>
            <person name="Dean R.A."/>
        </authorList>
    </citation>
    <scope>NUCLEOTIDE SEQUENCE</scope>
    <source>
        <strain evidence="3">ATCC 64411 / 73-15</strain>
    </source>
</reference>
<sequence length="725" mass="77306">MSTASQSPLPASVASDLPPQASQAATPTPTSGTTPSADAIPPGVWQSYVARGPNLGNGVPVRVTRPPDFVPPPPRPLPASPPTEQPVYQHHHHTIQPQAPSSQPQAHQYHQKNSMPSLPPSLSPAPSTPGKMGMPGRPRNKPAIMDPPGAKIEAVPGRFPSPTVDHATVNPKFDDDVARLTFAIHQSLPEAVRRAVRDNWEKCVVGSDNHVAFLLNATIHNATPSTLKRAIRDFGARLVKSNMVDLLEHLSQADIDTVSDIILAKASHKFLDKALDKRLRTIEAKPLINALCRAERLGYEAEDAEDEGDAGQPGGAAAPVQPPNFMPSQPAGPPQTPSTPAPRKDPTQWNCELCYRHFTTLSTYEYHTSKAVCTRVPPSSTGGFKHCCRYCGQGFTTAVGLQYHFNNKRLSLNEELRQAELQFAERFRAADAIVDPNERRMRLDGLRNSFGTKQSIIRKKYGVKLRERRTRAEIDAERQRMGISSDMDGTPPAQSQGYNSGIPAAPPHPQQNGTPVNGNRFSSVNVPVKREMADDGAGAAAPKRPRTDGEGINLTWVSPTVLRTQPPPAQPPSAQPATAQSAPVQPVPAQQNQANATVDISSSAGTASRDQSTAASAPIGRTPSVGTTSRGVSAAASDSSGTPELEAQIVAEAAAAAVASSNSAPAEPSQSIPETTIEVAGGEEDEMEDDDEEEDDEDDDDDNDDIPAELPTAVRQSLASSSRTG</sequence>
<name>A0A0C4DW57_MAGP6</name>
<dbReference type="eggNOG" id="ENOG502RJIP">
    <property type="taxonomic scope" value="Eukaryota"/>
</dbReference>
<dbReference type="EMBL" id="ADBL01001002">
    <property type="status" value="NOT_ANNOTATED_CDS"/>
    <property type="molecule type" value="Genomic_DNA"/>
</dbReference>
<dbReference type="OrthoDB" id="37886at2759"/>
<dbReference type="Proteomes" id="UP000011715">
    <property type="component" value="Unassembled WGS sequence"/>
</dbReference>
<feature type="compositionally biased region" description="Polar residues" evidence="1">
    <location>
        <begin position="510"/>
        <end position="522"/>
    </location>
</feature>
<organism evidence="3 4">
    <name type="scientific">Magnaporthiopsis poae (strain ATCC 64411 / 73-15)</name>
    <name type="common">Kentucky bluegrass fungus</name>
    <name type="synonym">Magnaporthe poae</name>
    <dbReference type="NCBI Taxonomy" id="644358"/>
    <lineage>
        <taxon>Eukaryota</taxon>
        <taxon>Fungi</taxon>
        <taxon>Dikarya</taxon>
        <taxon>Ascomycota</taxon>
        <taxon>Pezizomycotina</taxon>
        <taxon>Sordariomycetes</taxon>
        <taxon>Sordariomycetidae</taxon>
        <taxon>Magnaporthales</taxon>
        <taxon>Magnaporthaceae</taxon>
        <taxon>Magnaporthiopsis</taxon>
    </lineage>
</organism>
<feature type="compositionally biased region" description="Pro residues" evidence="1">
    <location>
        <begin position="117"/>
        <end position="127"/>
    </location>
</feature>
<reference evidence="2" key="1">
    <citation type="submission" date="2010-05" db="EMBL/GenBank/DDBJ databases">
        <title>The Genome Sequence of Magnaporthe poae strain ATCC 64411.</title>
        <authorList>
            <consortium name="The Broad Institute Genome Sequencing Platform"/>
            <consortium name="Broad Institute Genome Sequencing Center for Infectious Disease"/>
            <person name="Ma L.-J."/>
            <person name="Dead R."/>
            <person name="Young S."/>
            <person name="Zeng Q."/>
            <person name="Koehrsen M."/>
            <person name="Alvarado L."/>
            <person name="Berlin A."/>
            <person name="Chapman S.B."/>
            <person name="Chen Z."/>
            <person name="Freedman E."/>
            <person name="Gellesch M."/>
            <person name="Goldberg J."/>
            <person name="Griggs A."/>
            <person name="Gujja S."/>
            <person name="Heilman E.R."/>
            <person name="Heiman D."/>
            <person name="Hepburn T."/>
            <person name="Howarth C."/>
            <person name="Jen D."/>
            <person name="Larson L."/>
            <person name="Mehta T."/>
            <person name="Neiman D."/>
            <person name="Pearson M."/>
            <person name="Roberts A."/>
            <person name="Saif S."/>
            <person name="Shea T."/>
            <person name="Shenoy N."/>
            <person name="Sisk P."/>
            <person name="Stolte C."/>
            <person name="Sykes S."/>
            <person name="Walk T."/>
            <person name="White J."/>
            <person name="Yandava C."/>
            <person name="Haas B."/>
            <person name="Nusbaum C."/>
            <person name="Birren B."/>
        </authorList>
    </citation>
    <scope>NUCLEOTIDE SEQUENCE</scope>
    <source>
        <strain evidence="2">ATCC 64411</strain>
    </source>
</reference>
<evidence type="ECO:0000313" key="3">
    <source>
        <dbReference type="EnsemblFungi" id="MAPG_04231T0"/>
    </source>
</evidence>
<feature type="compositionally biased region" description="Low complexity" evidence="1">
    <location>
        <begin position="96"/>
        <end position="106"/>
    </location>
</feature>
<dbReference type="VEuPathDB" id="FungiDB:MAPG_04231"/>
<feature type="compositionally biased region" description="Polar residues" evidence="1">
    <location>
        <begin position="598"/>
        <end position="615"/>
    </location>
</feature>
<dbReference type="EnsemblFungi" id="MAPG_04231T0">
    <property type="protein sequence ID" value="MAPG_04231T0"/>
    <property type="gene ID" value="MAPG_04231"/>
</dbReference>
<feature type="region of interest" description="Disordered" evidence="1">
    <location>
        <begin position="561"/>
        <end position="725"/>
    </location>
</feature>
<feature type="compositionally biased region" description="Polar residues" evidence="1">
    <location>
        <begin position="624"/>
        <end position="642"/>
    </location>
</feature>
<dbReference type="OMA" id="QSMTRKK"/>
<dbReference type="STRING" id="644358.A0A0C4DW57"/>